<sequence>MKRIIKHIFLILSILSFQNCYDEEKKESFKGYDLDYIIPYRGKYNFGKNTFRSIINKTYSNYLAEKERKKIIKKFFIYHMNTKNGNINIFESITVPSFDNEIILYRNKKEYFDAIVGSPVSSNKELFIGKNKSEIIKFNKFIDSMVVSKPIFKKLEDTIKIIQNKRGLFIL</sequence>
<reference evidence="1 2" key="1">
    <citation type="submission" date="2016-01" db="EMBL/GenBank/DDBJ databases">
        <authorList>
            <person name="McClelland M."/>
            <person name="Jain A."/>
            <person name="Saraogi P."/>
            <person name="Mendelson R."/>
            <person name="Westerman R."/>
            <person name="SanMiguel P."/>
            <person name="Csonka L."/>
        </authorList>
    </citation>
    <scope>NUCLEOTIDE SEQUENCE [LARGE SCALE GENOMIC DNA]</scope>
    <source>
        <strain evidence="1 2">R-53146</strain>
    </source>
</reference>
<gene>
    <name evidence="1" type="ORF">Ga0061079_105126</name>
</gene>
<dbReference type="STRING" id="1586267.GCA_001418685_01012"/>
<evidence type="ECO:0000313" key="1">
    <source>
        <dbReference type="EMBL" id="CVK16167.1"/>
    </source>
</evidence>
<name>A0A0X3APV4_9FLAO</name>
<dbReference type="Proteomes" id="UP000182761">
    <property type="component" value="Unassembled WGS sequence"/>
</dbReference>
<dbReference type="RefSeq" id="WP_055425377.1">
    <property type="nucleotide sequence ID" value="NZ_FCOR01000005.1"/>
</dbReference>
<keyword evidence="2" id="KW-1185">Reference proteome</keyword>
<dbReference type="AlphaFoldDB" id="A0A0X3APV4"/>
<protein>
    <submittedName>
        <fullName evidence="1">Uncharacterized protein</fullName>
    </submittedName>
</protein>
<organism evidence="1 2">
    <name type="scientific">Apibacter mensalis</name>
    <dbReference type="NCBI Taxonomy" id="1586267"/>
    <lineage>
        <taxon>Bacteria</taxon>
        <taxon>Pseudomonadati</taxon>
        <taxon>Bacteroidota</taxon>
        <taxon>Flavobacteriia</taxon>
        <taxon>Flavobacteriales</taxon>
        <taxon>Weeksellaceae</taxon>
        <taxon>Apibacter</taxon>
    </lineage>
</organism>
<dbReference type="EMBL" id="FCOR01000005">
    <property type="protein sequence ID" value="CVK16167.1"/>
    <property type="molecule type" value="Genomic_DNA"/>
</dbReference>
<accession>A0A0X3APV4</accession>
<proteinExistence type="predicted"/>
<evidence type="ECO:0000313" key="2">
    <source>
        <dbReference type="Proteomes" id="UP000182761"/>
    </source>
</evidence>